<dbReference type="VEuPathDB" id="FungiDB:I7I52_10869"/>
<evidence type="ECO:0000256" key="1">
    <source>
        <dbReference type="SAM" id="MobiDB-lite"/>
    </source>
</evidence>
<feature type="region of interest" description="Disordered" evidence="1">
    <location>
        <begin position="1"/>
        <end position="53"/>
    </location>
</feature>
<protein>
    <submittedName>
        <fullName evidence="2">Uncharacterized protein</fullName>
    </submittedName>
</protein>
<dbReference type="EMBL" id="JAEVHI010000002">
    <property type="protein sequence ID" value="KAG5300295.1"/>
    <property type="molecule type" value="Genomic_DNA"/>
</dbReference>
<reference evidence="2 3" key="1">
    <citation type="submission" date="2021-01" db="EMBL/GenBank/DDBJ databases">
        <title>Chromosome-level genome assembly of a human fungal pathogen reveals clustering of transcriptionally co-regulated genes.</title>
        <authorList>
            <person name="Voorhies M."/>
            <person name="Cohen S."/>
            <person name="Shea T.P."/>
            <person name="Petrus S."/>
            <person name="Munoz J.F."/>
            <person name="Poplawski S."/>
            <person name="Goldman W.E."/>
            <person name="Michael T."/>
            <person name="Cuomo C.A."/>
            <person name="Sil A."/>
            <person name="Beyhan S."/>
        </authorList>
    </citation>
    <scope>NUCLEOTIDE SEQUENCE [LARGE SCALE GENOMIC DNA]</scope>
    <source>
        <strain evidence="2 3">G184AR</strain>
    </source>
</reference>
<comment type="caution">
    <text evidence="2">The sequence shown here is derived from an EMBL/GenBank/DDBJ whole genome shotgun (WGS) entry which is preliminary data.</text>
</comment>
<gene>
    <name evidence="2" type="ORF">I7I52_10869</name>
</gene>
<organism evidence="2 3">
    <name type="scientific">Ajellomyces capsulatus</name>
    <name type="common">Darling's disease fungus</name>
    <name type="synonym">Histoplasma capsulatum</name>
    <dbReference type="NCBI Taxonomy" id="5037"/>
    <lineage>
        <taxon>Eukaryota</taxon>
        <taxon>Fungi</taxon>
        <taxon>Dikarya</taxon>
        <taxon>Ascomycota</taxon>
        <taxon>Pezizomycotina</taxon>
        <taxon>Eurotiomycetes</taxon>
        <taxon>Eurotiomycetidae</taxon>
        <taxon>Onygenales</taxon>
        <taxon>Ajellomycetaceae</taxon>
        <taxon>Histoplasma</taxon>
    </lineage>
</organism>
<proteinExistence type="predicted"/>
<accession>A0A8H7YXC1</accession>
<sequence length="96" mass="10542">MDTMDAGSEVGEGQTNRQKLRTQEQMHDPSAVRGEAGFPCSPRLPKGEIRTTVNRPEPCSRAYLSPSRKAKSLFFAPPTSLPRKNVRSRAGVEKAS</sequence>
<name>A0A8H7YXC1_AJECA</name>
<dbReference type="Proteomes" id="UP000670092">
    <property type="component" value="Unassembled WGS sequence"/>
</dbReference>
<evidence type="ECO:0000313" key="2">
    <source>
        <dbReference type="EMBL" id="KAG5300295.1"/>
    </source>
</evidence>
<feature type="region of interest" description="Disordered" evidence="1">
    <location>
        <begin position="67"/>
        <end position="96"/>
    </location>
</feature>
<evidence type="ECO:0000313" key="3">
    <source>
        <dbReference type="Proteomes" id="UP000670092"/>
    </source>
</evidence>
<dbReference type="AlphaFoldDB" id="A0A8H7YXC1"/>